<protein>
    <recommendedName>
        <fullName evidence="3">DUF3444 domain-containing protein</fullName>
    </recommendedName>
</protein>
<feature type="region of interest" description="Disordered" evidence="2">
    <location>
        <begin position="224"/>
        <end position="330"/>
    </location>
</feature>
<feature type="coiled-coil region" evidence="1">
    <location>
        <begin position="70"/>
        <end position="167"/>
    </location>
</feature>
<evidence type="ECO:0000313" key="4">
    <source>
        <dbReference type="Proteomes" id="UP000818029"/>
    </source>
</evidence>
<keyword evidence="1" id="KW-0175">Coiled coil</keyword>
<dbReference type="STRING" id="3635.A0A1U8PW96"/>
<evidence type="ECO:0000313" key="5">
    <source>
        <dbReference type="RefSeq" id="XP_016755425.2"/>
    </source>
</evidence>
<feature type="compositionally biased region" description="Basic and acidic residues" evidence="2">
    <location>
        <begin position="314"/>
        <end position="329"/>
    </location>
</feature>
<dbReference type="Proteomes" id="UP000818029">
    <property type="component" value="Chromosome D11"/>
</dbReference>
<dbReference type="PANTHER" id="PTHR45089:SF42">
    <property type="entry name" value="J DOMAIN-CONTAINING PROTEIN"/>
    <property type="match status" value="1"/>
</dbReference>
<proteinExistence type="predicted"/>
<gene>
    <name evidence="5" type="primary">LOC107963408</name>
</gene>
<keyword evidence="4" id="KW-1185">Reference proteome</keyword>
<evidence type="ECO:0000256" key="1">
    <source>
        <dbReference type="SAM" id="Coils"/>
    </source>
</evidence>
<evidence type="ECO:0000259" key="3">
    <source>
        <dbReference type="Pfam" id="PF11926"/>
    </source>
</evidence>
<organism evidence="4 5">
    <name type="scientific">Gossypium hirsutum</name>
    <name type="common">Upland cotton</name>
    <name type="synonym">Gossypium mexicanum</name>
    <dbReference type="NCBI Taxonomy" id="3635"/>
    <lineage>
        <taxon>Eukaryota</taxon>
        <taxon>Viridiplantae</taxon>
        <taxon>Streptophyta</taxon>
        <taxon>Embryophyta</taxon>
        <taxon>Tracheophyta</taxon>
        <taxon>Spermatophyta</taxon>
        <taxon>Magnoliopsida</taxon>
        <taxon>eudicotyledons</taxon>
        <taxon>Gunneridae</taxon>
        <taxon>Pentapetalae</taxon>
        <taxon>rosids</taxon>
        <taxon>malvids</taxon>
        <taxon>Malvales</taxon>
        <taxon>Malvaceae</taxon>
        <taxon>Malvoideae</taxon>
        <taxon>Gossypium</taxon>
    </lineage>
</organism>
<dbReference type="GeneID" id="107963408"/>
<dbReference type="KEGG" id="ghi:107963408"/>
<accession>A0A1U8PW96</accession>
<dbReference type="InterPro" id="IPR024593">
    <property type="entry name" value="DUF3444"/>
</dbReference>
<dbReference type="PaxDb" id="3635-A0A1U8PW96"/>
<dbReference type="PANTHER" id="PTHR45089">
    <property type="entry name" value="DNAJ HEAT SHOCK AMINO-TERMINAL DOMAIN PROTEIN-RELATED"/>
    <property type="match status" value="1"/>
</dbReference>
<evidence type="ECO:0000256" key="2">
    <source>
        <dbReference type="SAM" id="MobiDB-lite"/>
    </source>
</evidence>
<reference evidence="5" key="2">
    <citation type="submission" date="2025-08" db="UniProtKB">
        <authorList>
            <consortium name="RefSeq"/>
        </authorList>
    </citation>
    <scope>IDENTIFICATION</scope>
</reference>
<dbReference type="Pfam" id="PF11926">
    <property type="entry name" value="DUF3444"/>
    <property type="match status" value="1"/>
</dbReference>
<reference evidence="4" key="1">
    <citation type="journal article" date="2020" name="Nat. Genet.">
        <title>Genomic diversifications of five Gossypium allopolyploid species and their impact on cotton improvement.</title>
        <authorList>
            <person name="Chen Z.J."/>
            <person name="Sreedasyam A."/>
            <person name="Ando A."/>
            <person name="Song Q."/>
            <person name="De Santiago L.M."/>
            <person name="Hulse-Kemp A.M."/>
            <person name="Ding M."/>
            <person name="Ye W."/>
            <person name="Kirkbride R.C."/>
            <person name="Jenkins J."/>
            <person name="Plott C."/>
            <person name="Lovell J."/>
            <person name="Lin Y.M."/>
            <person name="Vaughn R."/>
            <person name="Liu B."/>
            <person name="Simpson S."/>
            <person name="Scheffler B.E."/>
            <person name="Wen L."/>
            <person name="Saski C.A."/>
            <person name="Grover C.E."/>
            <person name="Hu G."/>
            <person name="Conover J.L."/>
            <person name="Carlson J.W."/>
            <person name="Shu S."/>
            <person name="Boston L.B."/>
            <person name="Williams M."/>
            <person name="Peterson D.G."/>
            <person name="McGee K."/>
            <person name="Jones D.C."/>
            <person name="Wendel J.F."/>
            <person name="Stelly D.M."/>
            <person name="Grimwood J."/>
            <person name="Schmutz J."/>
        </authorList>
    </citation>
    <scope>NUCLEOTIDE SEQUENCE [LARGE SCALE GENOMIC DNA]</scope>
    <source>
        <strain evidence="4">cv. TM-1</strain>
    </source>
</reference>
<feature type="compositionally biased region" description="Acidic residues" evidence="2">
    <location>
        <begin position="288"/>
        <end position="305"/>
    </location>
</feature>
<sequence>MEKLTDSELIELNKTNPPRTMNEIQDLASSVLLVNLQWKEMEEVLDSLQSSVEERLKEVISKEGEIKEGANKIERNEKFVKERFERLKSKAEELRRQFRGLEAGKKCYEERLREIELAQKQLEEKQEEFVLKQKAFDMRCRDFELEKKEVERHRKDLELSVKRSEQQDEEVKLMKEQVKDKLGEVRLKEKDLEKCLSEYELKEEQFRLKEKSFEKRCMKFELQEKATEERRRGNHLKGTKQAKQKVVEFPNAGDGKKGVDMPMPNAAMLKGSGTSRNAKKRGRKSVEESDENCETDSEAETETEEALGTTVKAGESKGKEEEPVSKTDKVAPVISHSESGAGVNQPSEVLEYPDPEFSDFEKQRAENCFAVNQVWAIYDSLDSMPRFYARIKNVFNPGFKLRITWLEADPDEENEQNWVEQNLPVSCGNYCNGSTEDCVDRLMFSHRIYPIKSFGKFGCLVYPKKGEIWALFKDWNIEWASEPENHKPAYRYDFVEVLTNFDKEMGIWVSHLDKVKGFVSIFKQTARDGVICFRLSSRDLYRFSHQIPSVKMTGKEREGVPVGSFELDPASLPTDLILEKE</sequence>
<name>A0A1U8PW96_GOSHI</name>
<feature type="domain" description="DUF3444" evidence="3">
    <location>
        <begin position="348"/>
        <end position="556"/>
    </location>
</feature>
<feature type="compositionally biased region" description="Basic residues" evidence="2">
    <location>
        <begin position="232"/>
        <end position="243"/>
    </location>
</feature>
<dbReference type="AlphaFoldDB" id="A0A1U8PW96"/>
<dbReference type="RefSeq" id="XP_016755425.2">
    <property type="nucleotide sequence ID" value="XM_016899936.2"/>
</dbReference>